<protein>
    <recommendedName>
        <fullName evidence="4">DUF4845 domain-containing protein</fullName>
    </recommendedName>
</protein>
<feature type="transmembrane region" description="Helical" evidence="1">
    <location>
        <begin position="13"/>
        <end position="34"/>
    </location>
</feature>
<evidence type="ECO:0000313" key="2">
    <source>
        <dbReference type="EMBL" id="MBF5054215.1"/>
    </source>
</evidence>
<dbReference type="InterPro" id="IPR032314">
    <property type="entry name" value="DUF4845"/>
</dbReference>
<gene>
    <name evidence="2" type="ORF">ISO4_02817</name>
</gene>
<keyword evidence="1" id="KW-0812">Transmembrane</keyword>
<dbReference type="Proteomes" id="UP000644441">
    <property type="component" value="Unassembled WGS sequence"/>
</dbReference>
<dbReference type="EMBL" id="ARXR01000033">
    <property type="protein sequence ID" value="MBF5054215.1"/>
    <property type="molecule type" value="Genomic_DNA"/>
</dbReference>
<dbReference type="RefSeq" id="WP_228548156.1">
    <property type="nucleotide sequence ID" value="NZ_ARXR01000033.1"/>
</dbReference>
<dbReference type="Pfam" id="PF16137">
    <property type="entry name" value="DUF4845"/>
    <property type="match status" value="1"/>
</dbReference>
<accession>A0ABS0AJ93</accession>
<reference evidence="2 3" key="1">
    <citation type="submission" date="2012-09" db="EMBL/GenBank/DDBJ databases">
        <title>Genome Sequence of alkane-degrading Bacterium Alcanivorax venustensis ISO4.</title>
        <authorList>
            <person name="Lai Q."/>
            <person name="Shao Z."/>
        </authorList>
    </citation>
    <scope>NUCLEOTIDE SEQUENCE [LARGE SCALE GENOMIC DNA]</scope>
    <source>
        <strain evidence="2 3">ISO4</strain>
    </source>
</reference>
<proteinExistence type="predicted"/>
<keyword evidence="3" id="KW-1185">Reference proteome</keyword>
<keyword evidence="1" id="KW-1133">Transmembrane helix</keyword>
<sequence>MITGPSRQRGLSLIGWVVVLIILAVFGTAAFRMVPAYMEYNTIRSAINSVLSDSKTALMSEREVYDAIGKRFTINQVNAIGVRDLDIQKAGGQLSVGVDYEVREPMFYNVFVVMEFDHTFSKNIGQ</sequence>
<dbReference type="Pfam" id="PF07963">
    <property type="entry name" value="N_methyl"/>
    <property type="match status" value="1"/>
</dbReference>
<organism evidence="2 3">
    <name type="scientific">Alloalcanivorax venustensis ISO4</name>
    <dbReference type="NCBI Taxonomy" id="1177184"/>
    <lineage>
        <taxon>Bacteria</taxon>
        <taxon>Pseudomonadati</taxon>
        <taxon>Pseudomonadota</taxon>
        <taxon>Gammaproteobacteria</taxon>
        <taxon>Oceanospirillales</taxon>
        <taxon>Alcanivoracaceae</taxon>
        <taxon>Alloalcanivorax</taxon>
    </lineage>
</organism>
<name>A0ABS0AJ93_9GAMM</name>
<evidence type="ECO:0008006" key="4">
    <source>
        <dbReference type="Google" id="ProtNLM"/>
    </source>
</evidence>
<dbReference type="InterPro" id="IPR012902">
    <property type="entry name" value="N_methyl_site"/>
</dbReference>
<comment type="caution">
    <text evidence="2">The sequence shown here is derived from an EMBL/GenBank/DDBJ whole genome shotgun (WGS) entry which is preliminary data.</text>
</comment>
<evidence type="ECO:0000256" key="1">
    <source>
        <dbReference type="SAM" id="Phobius"/>
    </source>
</evidence>
<dbReference type="GeneID" id="99766303"/>
<evidence type="ECO:0000313" key="3">
    <source>
        <dbReference type="Proteomes" id="UP000644441"/>
    </source>
</evidence>
<keyword evidence="1" id="KW-0472">Membrane</keyword>